<sequence>MSTMRLKITSSGSGEVLALLELDRAILVEQVLKDLARSTEAPFRAYTLLHNDRPLLPTECLRDIFEGDEATLTAVALPMLKIPCNLDVLAAAFIPNSDDLLMVTKGNITAVKDEEIPALGDNDPTGILWFWRLFRAEQWSFLSASLVARRSPCLSNNALMELWAEEKDKEEFESYSPWTKEEVEEQKRTGIIKWGKKFVDQAGLYLRIHDESHAVVQHGFDAVRPPHARQPLLATQVFTWNQSDILGGCGNVDRLDLATGEVTNRGRIWDAWDVTTDSSGRIFYTSCYDGTDVHLLKDTTLLQPSSEKPTPTFIVSQTVGLGFNLCFDATLKVLVTSSRDGAFFVISPPGEGRLDVGEGLPSIRPPGDDHTPGDKTAPWDTVKILEPDGRKASTGHGFYAHGGRITFVDANAQEQLCTTNLLDGKTECSTFAEPINYVTCSGDFCAVFTRASAP</sequence>
<comment type="caution">
    <text evidence="1">The sequence shown here is derived from an EMBL/GenBank/DDBJ whole genome shotgun (WGS) entry which is preliminary data.</text>
</comment>
<organism evidence="1 2">
    <name type="scientific">Durusdinium trenchii</name>
    <dbReference type="NCBI Taxonomy" id="1381693"/>
    <lineage>
        <taxon>Eukaryota</taxon>
        <taxon>Sar</taxon>
        <taxon>Alveolata</taxon>
        <taxon>Dinophyceae</taxon>
        <taxon>Suessiales</taxon>
        <taxon>Symbiodiniaceae</taxon>
        <taxon>Durusdinium</taxon>
    </lineage>
</organism>
<name>A0ABP0R337_9DINO</name>
<dbReference type="EMBL" id="CAXAMM010040718">
    <property type="protein sequence ID" value="CAK9094981.1"/>
    <property type="molecule type" value="Genomic_DNA"/>
</dbReference>
<gene>
    <name evidence="1" type="ORF">SCF082_LOCUS44626</name>
</gene>
<reference evidence="1 2" key="1">
    <citation type="submission" date="2024-02" db="EMBL/GenBank/DDBJ databases">
        <authorList>
            <person name="Chen Y."/>
            <person name="Shah S."/>
            <person name="Dougan E. K."/>
            <person name="Thang M."/>
            <person name="Chan C."/>
        </authorList>
    </citation>
    <scope>NUCLEOTIDE SEQUENCE [LARGE SCALE GENOMIC DNA]</scope>
</reference>
<protein>
    <recommendedName>
        <fullName evidence="3">Ubiquitin-like domain-containing protein</fullName>
    </recommendedName>
</protein>
<dbReference type="Proteomes" id="UP001642464">
    <property type="component" value="Unassembled WGS sequence"/>
</dbReference>
<evidence type="ECO:0000313" key="1">
    <source>
        <dbReference type="EMBL" id="CAK9094981.1"/>
    </source>
</evidence>
<keyword evidence="2" id="KW-1185">Reference proteome</keyword>
<proteinExistence type="predicted"/>
<dbReference type="SUPFAM" id="SSF101898">
    <property type="entry name" value="NHL repeat"/>
    <property type="match status" value="1"/>
</dbReference>
<accession>A0ABP0R337</accession>
<evidence type="ECO:0000313" key="2">
    <source>
        <dbReference type="Proteomes" id="UP001642464"/>
    </source>
</evidence>
<evidence type="ECO:0008006" key="3">
    <source>
        <dbReference type="Google" id="ProtNLM"/>
    </source>
</evidence>